<reference evidence="3 4" key="1">
    <citation type="journal article" date="2016" name="Sci. Rep.">
        <title>Metabolic traits of an uncultured archaeal lineage -MSBL1- from brine pools of the Red Sea.</title>
        <authorList>
            <person name="Mwirichia R."/>
            <person name="Alam I."/>
            <person name="Rashid M."/>
            <person name="Vinu M."/>
            <person name="Ba-Alawi W."/>
            <person name="Anthony Kamau A."/>
            <person name="Kamanda Ngugi D."/>
            <person name="Goker M."/>
            <person name="Klenk H.P."/>
            <person name="Bajic V."/>
            <person name="Stingl U."/>
        </authorList>
    </citation>
    <scope>NUCLEOTIDE SEQUENCE [LARGE SCALE GENOMIC DNA]</scope>
    <source>
        <strain evidence="3">SCGC-AAA259A05</strain>
    </source>
</reference>
<dbReference type="SUPFAM" id="SSF49299">
    <property type="entry name" value="PKD domain"/>
    <property type="match status" value="1"/>
</dbReference>
<protein>
    <recommendedName>
        <fullName evidence="2">F5/8 type C domain-containing protein</fullName>
    </recommendedName>
</protein>
<dbReference type="SUPFAM" id="SSF49785">
    <property type="entry name" value="Galactose-binding domain-like"/>
    <property type="match status" value="1"/>
</dbReference>
<dbReference type="Pfam" id="PF22352">
    <property type="entry name" value="K319L-like_PKD"/>
    <property type="match status" value="1"/>
</dbReference>
<dbReference type="Proteomes" id="UP000070163">
    <property type="component" value="Unassembled WGS sequence"/>
</dbReference>
<evidence type="ECO:0000256" key="1">
    <source>
        <dbReference type="SAM" id="Phobius"/>
    </source>
</evidence>
<dbReference type="InterPro" id="IPR013783">
    <property type="entry name" value="Ig-like_fold"/>
</dbReference>
<dbReference type="Gene3D" id="2.60.40.10">
    <property type="entry name" value="Immunoglobulins"/>
    <property type="match status" value="1"/>
</dbReference>
<comment type="caution">
    <text evidence="3">The sequence shown here is derived from an EMBL/GenBank/DDBJ whole genome shotgun (WGS) entry which is preliminary data.</text>
</comment>
<dbReference type="AlphaFoldDB" id="A0A133U356"/>
<feature type="domain" description="F5/8 type C" evidence="2">
    <location>
        <begin position="10"/>
        <end position="153"/>
    </location>
</feature>
<keyword evidence="1" id="KW-0812">Transmembrane</keyword>
<dbReference type="PROSITE" id="PS50022">
    <property type="entry name" value="FA58C_3"/>
    <property type="match status" value="1"/>
</dbReference>
<dbReference type="InterPro" id="IPR008979">
    <property type="entry name" value="Galactose-bd-like_sf"/>
</dbReference>
<proteinExistence type="predicted"/>
<keyword evidence="4" id="KW-1185">Reference proteome</keyword>
<organism evidence="3 4">
    <name type="scientific">candidate division MSBL1 archaeon SCGC-AAA259A05</name>
    <dbReference type="NCBI Taxonomy" id="1698259"/>
    <lineage>
        <taxon>Archaea</taxon>
        <taxon>Methanobacteriati</taxon>
        <taxon>Methanobacteriota</taxon>
        <taxon>candidate division MSBL1</taxon>
    </lineage>
</organism>
<keyword evidence="1" id="KW-1133">Transmembrane helix</keyword>
<dbReference type="InterPro" id="IPR000421">
    <property type="entry name" value="FA58C"/>
</dbReference>
<dbReference type="InterPro" id="IPR035986">
    <property type="entry name" value="PKD_dom_sf"/>
</dbReference>
<keyword evidence="1" id="KW-0472">Membrane</keyword>
<name>A0A133U356_9EURY</name>
<sequence>MDISGNISDSTEQYSGVPASNLSLAENKSVTASSNENHTEWYSGYPSYFNDGKLSTRWSSKYSSPQWIYVDLGSPRTFDQVVIHWEAAYGENYEIQVSDGASEWTTVTAVNNGDGGTDILTFPATEARYIRMYGEARGTQYGYSIKEFEVYLINEPPTADADGPYEVEEGENIKLDGTGSSDPDGDSLSYSWTITNDPTGEASLADAETENPTLQAPSVGSGTDIEVQLTVDDGHGNTDTDTATVTVQNVPEEGFPWTTVAVVVIVIIVILIVGIWLRQSGQLASEGSGKSS</sequence>
<evidence type="ECO:0000259" key="2">
    <source>
        <dbReference type="PROSITE" id="PS50022"/>
    </source>
</evidence>
<evidence type="ECO:0000313" key="4">
    <source>
        <dbReference type="Proteomes" id="UP000070163"/>
    </source>
</evidence>
<gene>
    <name evidence="3" type="ORF">AKJ57_06620</name>
</gene>
<dbReference type="Gene3D" id="2.60.120.260">
    <property type="entry name" value="Galactose-binding domain-like"/>
    <property type="match status" value="1"/>
</dbReference>
<feature type="transmembrane region" description="Helical" evidence="1">
    <location>
        <begin position="255"/>
        <end position="277"/>
    </location>
</feature>
<dbReference type="EMBL" id="LHXJ01000141">
    <property type="protein sequence ID" value="KXA88610.1"/>
    <property type="molecule type" value="Genomic_DNA"/>
</dbReference>
<accession>A0A133U356</accession>
<dbReference type="Pfam" id="PF22633">
    <property type="entry name" value="F5_F8_type_C_2"/>
    <property type="match status" value="1"/>
</dbReference>
<evidence type="ECO:0000313" key="3">
    <source>
        <dbReference type="EMBL" id="KXA88610.1"/>
    </source>
</evidence>